<dbReference type="AlphaFoldDB" id="A0A2P6NUW7"/>
<dbReference type="Pfam" id="PF00526">
    <property type="entry name" value="Dicty_CTDC"/>
    <property type="match status" value="3"/>
</dbReference>
<dbReference type="EMBL" id="MDYQ01000018">
    <property type="protein sequence ID" value="PRP87658.1"/>
    <property type="molecule type" value="Genomic_DNA"/>
</dbReference>
<dbReference type="PANTHER" id="PTHR31137">
    <property type="entry name" value="PROTEIN PSIB-RELATED-RELATED"/>
    <property type="match status" value="1"/>
</dbReference>
<keyword evidence="4" id="KW-0472">Membrane</keyword>
<dbReference type="OrthoDB" id="6406428at2759"/>
<gene>
    <name evidence="7" type="ORF">PROFUN_02358</name>
</gene>
<comment type="caution">
    <text evidence="7">The sequence shown here is derived from an EMBL/GenBank/DDBJ whole genome shotgun (WGS) entry which is preliminary data.</text>
</comment>
<dbReference type="GO" id="GO:0005576">
    <property type="term" value="C:extracellular region"/>
    <property type="evidence" value="ECO:0007669"/>
    <property type="project" value="TreeGrafter"/>
</dbReference>
<dbReference type="PROSITE" id="PS51820">
    <property type="entry name" value="PA14"/>
    <property type="match status" value="1"/>
</dbReference>
<dbReference type="InterPro" id="IPR011658">
    <property type="entry name" value="PA14_dom"/>
</dbReference>
<dbReference type="STRING" id="1890364.A0A2P6NUW7"/>
<proteinExistence type="inferred from homology"/>
<dbReference type="InParanoid" id="A0A2P6NUW7"/>
<keyword evidence="3" id="KW-0325">Glycoprotein</keyword>
<name>A0A2P6NUW7_9EUKA</name>
<organism evidence="7 8">
    <name type="scientific">Planoprotostelium fungivorum</name>
    <dbReference type="NCBI Taxonomy" id="1890364"/>
    <lineage>
        <taxon>Eukaryota</taxon>
        <taxon>Amoebozoa</taxon>
        <taxon>Evosea</taxon>
        <taxon>Variosea</taxon>
        <taxon>Cavosteliida</taxon>
        <taxon>Cavosteliaceae</taxon>
        <taxon>Planoprotostelium</taxon>
    </lineage>
</organism>
<dbReference type="InterPro" id="IPR037524">
    <property type="entry name" value="PA14/GLEYA"/>
</dbReference>
<dbReference type="InterPro" id="IPR011874">
    <property type="entry name" value="Fibro_Slime"/>
</dbReference>
<evidence type="ECO:0000256" key="2">
    <source>
        <dbReference type="ARBA" id="ARBA00022729"/>
    </source>
</evidence>
<keyword evidence="8" id="KW-1185">Reference proteome</keyword>
<dbReference type="Proteomes" id="UP000241769">
    <property type="component" value="Unassembled WGS sequence"/>
</dbReference>
<feature type="transmembrane region" description="Helical" evidence="4">
    <location>
        <begin position="590"/>
        <end position="615"/>
    </location>
</feature>
<evidence type="ECO:0000259" key="6">
    <source>
        <dbReference type="PROSITE" id="PS51820"/>
    </source>
</evidence>
<feature type="domain" description="PA14" evidence="6">
    <location>
        <begin position="72"/>
        <end position="230"/>
    </location>
</feature>
<keyword evidence="4" id="KW-1133">Transmembrane helix</keyword>
<reference evidence="7 8" key="1">
    <citation type="journal article" date="2018" name="Genome Biol. Evol.">
        <title>Multiple Roots of Fruiting Body Formation in Amoebozoa.</title>
        <authorList>
            <person name="Hillmann F."/>
            <person name="Forbes G."/>
            <person name="Novohradska S."/>
            <person name="Ferling I."/>
            <person name="Riege K."/>
            <person name="Groth M."/>
            <person name="Westermann M."/>
            <person name="Marz M."/>
            <person name="Spaller T."/>
            <person name="Winckler T."/>
            <person name="Schaap P."/>
            <person name="Glockner G."/>
        </authorList>
    </citation>
    <scope>NUCLEOTIDE SEQUENCE [LARGE SCALE GENOMIC DNA]</scope>
    <source>
        <strain evidence="7 8">Jena</strain>
    </source>
</reference>
<evidence type="ECO:0000313" key="7">
    <source>
        <dbReference type="EMBL" id="PRP87658.1"/>
    </source>
</evidence>
<evidence type="ECO:0000256" key="3">
    <source>
        <dbReference type="ARBA" id="ARBA00023180"/>
    </source>
</evidence>
<dbReference type="NCBIfam" id="TIGR02148">
    <property type="entry name" value="Fibro_Slime"/>
    <property type="match status" value="1"/>
</dbReference>
<dbReference type="InterPro" id="IPR051154">
    <property type="entry name" value="Prespore-cell_inducing_factor"/>
</dbReference>
<dbReference type="Pfam" id="PF07691">
    <property type="entry name" value="PA14"/>
    <property type="match status" value="1"/>
</dbReference>
<accession>A0A2P6NUW7</accession>
<comment type="similarity">
    <text evidence="1">Belongs to the prespore-cell-inducing factor family.</text>
</comment>
<evidence type="ECO:0000313" key="8">
    <source>
        <dbReference type="Proteomes" id="UP000241769"/>
    </source>
</evidence>
<keyword evidence="4" id="KW-0812">Transmembrane</keyword>
<feature type="chain" id="PRO_5015164099" evidence="5">
    <location>
        <begin position="20"/>
        <end position="656"/>
    </location>
</feature>
<feature type="signal peptide" evidence="5">
    <location>
        <begin position="1"/>
        <end position="19"/>
    </location>
</feature>
<dbReference type="InterPro" id="IPR001673">
    <property type="entry name" value="S_mold_repeat"/>
</dbReference>
<keyword evidence="2 5" id="KW-0732">Signal</keyword>
<evidence type="ECO:0000256" key="1">
    <source>
        <dbReference type="ARBA" id="ARBA00008709"/>
    </source>
</evidence>
<evidence type="ECO:0000256" key="5">
    <source>
        <dbReference type="SAM" id="SignalP"/>
    </source>
</evidence>
<dbReference type="FunCoup" id="A0A2P6NUW7">
    <property type="interactions" value="10"/>
</dbReference>
<evidence type="ECO:0000256" key="4">
    <source>
        <dbReference type="SAM" id="Phobius"/>
    </source>
</evidence>
<sequence length="656" mass="71086">MRWALLLLISVARRQPTNQNFEYTDFGRVYSGNDPDPGIVQNTLDKDNKPQFNPNYRGRSIIDPTEFPQWFRTTPNFNFPIIQNLTFFNCDPKVKDNRWNDQTGVGYWPLDNRGWGDWWNLPVSRTDHNFGFTMEIATRFVYRGGEIFTFNGDDDLWIFINNKLVVDLGGVHNGLQRTINLDSLSLTVNRSYPFHMFYCERHTPGSGFYASTSVGFTCDQIDRCSICWGNGQSCCTCNDNSVCTVDSCDPNSIDQKCNFAPISCDDKNQCTADTCDAVDGCQHRDTSTQCNLADQCYNYGCSKDSGCWSQKKGGCDSDICTKRTCNPTNGGCTEVDACPKNVACQEYVGCSLSGGCQYKPIDCSNPVDCGWGYCNKTSNTCAKGTYTPKSARDVTVQPAFFKITIAFCDADGNCQHADKCVSPSPCLVSSCNVTTGQCSTESACPSTDDICQPRTCRVSGSAAVCSDTINPCDDGNDCTIDTCTVVNGTASCENVLRTSPDPCIVLTCVNKTIVPVNFTCPNDDKCQDVQCVANVGCVARNVTVPDYGNKCIITDCDSQIGIFNTSYPCYPSDRCRCDPKDGCQCQPLSIGAIAGISAGVVAGAVVGGVAGAAVLGMAGKKGFDYLQAGSISSGGIQNNPLYEDNINAHANPLADG</sequence>
<protein>
    <submittedName>
        <fullName evidence="7">PA14 domain-containing protein</fullName>
    </submittedName>
</protein>